<dbReference type="AlphaFoldDB" id="A0A1K1KNZ0"/>
<dbReference type="Proteomes" id="UP000190935">
    <property type="component" value="Chromosome I"/>
</dbReference>
<sequence>MSIVLDSKDMAEIDQKFAAESQIWQPLMAGAKSVTAADFVGVNEVRINKMDGLMQPKEYVRNGDNTRSKVNMTKETVKLTHEDWIGYDLDELDTSENGAYQVANVVSEHQRRVTIPRRDKVAMQVLADNAGKNVTDTVTAKNVLDVYDDIEAYMLDHEIPGGYVLFASAGFYKALKNAKDIARSFSVNTQNINGIDRSVAQLDGGVPILRVAKDRISGLDIGGTVNFALTPLTAIAPIVKYDDVSVISPETDRSGYRYTIKGLSYYDAIVLDNAKAGIYTGITPKSDGGSGK</sequence>
<gene>
    <name evidence="1" type="ORF">LAC1533_1138</name>
</gene>
<protein>
    <submittedName>
        <fullName evidence="1">Putative phage major capsid protein</fullName>
    </submittedName>
</protein>
<dbReference type="GeneID" id="95349238"/>
<organism evidence="1 2">
    <name type="scientific">Ligilactobacillus acidipiscis</name>
    <dbReference type="NCBI Taxonomy" id="89059"/>
    <lineage>
        <taxon>Bacteria</taxon>
        <taxon>Bacillati</taxon>
        <taxon>Bacillota</taxon>
        <taxon>Bacilli</taxon>
        <taxon>Lactobacillales</taxon>
        <taxon>Lactobacillaceae</taxon>
        <taxon>Ligilactobacillus</taxon>
    </lineage>
</organism>
<name>A0A1K1KNZ0_9LACO</name>
<accession>A0A1K1KNZ0</accession>
<evidence type="ECO:0000313" key="2">
    <source>
        <dbReference type="Proteomes" id="UP000190935"/>
    </source>
</evidence>
<reference evidence="2" key="1">
    <citation type="submission" date="2016-11" db="EMBL/GenBank/DDBJ databases">
        <authorList>
            <person name="Papadimitriou K."/>
        </authorList>
    </citation>
    <scope>NUCLEOTIDE SEQUENCE [LARGE SCALE GENOMIC DNA]</scope>
    <source>
        <strain evidence="2">ACA-DC 1533</strain>
    </source>
</reference>
<dbReference type="RefSeq" id="WP_079579085.1">
    <property type="nucleotide sequence ID" value="NZ_LT630287.1"/>
</dbReference>
<dbReference type="KEGG" id="laca:LAC1533_1138"/>
<proteinExistence type="predicted"/>
<evidence type="ECO:0000313" key="1">
    <source>
        <dbReference type="EMBL" id="SFV40558.1"/>
    </source>
</evidence>
<dbReference type="EMBL" id="LT630287">
    <property type="protein sequence ID" value="SFV40558.1"/>
    <property type="molecule type" value="Genomic_DNA"/>
</dbReference>